<reference evidence="2" key="1">
    <citation type="journal article" date="2019" name="BMC Genomics">
        <title>A new reference genome for Sorghum bicolor reveals high levels of sequence similarity between sweet and grain genotypes: implications for the genetics of sugar metabolism.</title>
        <authorList>
            <person name="Cooper E.A."/>
            <person name="Brenton Z.W."/>
            <person name="Flinn B.S."/>
            <person name="Jenkins J."/>
            <person name="Shu S."/>
            <person name="Flowers D."/>
            <person name="Luo F."/>
            <person name="Wang Y."/>
            <person name="Xia P."/>
            <person name="Barry K."/>
            <person name="Daum C."/>
            <person name="Lipzen A."/>
            <person name="Yoshinaga Y."/>
            <person name="Schmutz J."/>
            <person name="Saski C."/>
            <person name="Vermerris W."/>
            <person name="Kresovich S."/>
        </authorList>
    </citation>
    <scope>NUCLEOTIDE SEQUENCE</scope>
</reference>
<protein>
    <submittedName>
        <fullName evidence="2">Uncharacterized protein</fullName>
    </submittedName>
</protein>
<dbReference type="AlphaFoldDB" id="A0A921Q721"/>
<name>A0A921Q721_SORBI</name>
<feature type="region of interest" description="Disordered" evidence="1">
    <location>
        <begin position="1"/>
        <end position="141"/>
    </location>
</feature>
<reference evidence="2" key="2">
    <citation type="submission" date="2020-10" db="EMBL/GenBank/DDBJ databases">
        <authorList>
            <person name="Cooper E.A."/>
            <person name="Brenton Z.W."/>
            <person name="Flinn B.S."/>
            <person name="Jenkins J."/>
            <person name="Shu S."/>
            <person name="Flowers D."/>
            <person name="Luo F."/>
            <person name="Wang Y."/>
            <person name="Xia P."/>
            <person name="Barry K."/>
            <person name="Daum C."/>
            <person name="Lipzen A."/>
            <person name="Yoshinaga Y."/>
            <person name="Schmutz J."/>
            <person name="Saski C."/>
            <person name="Vermerris W."/>
            <person name="Kresovich S."/>
        </authorList>
    </citation>
    <scope>NUCLEOTIDE SEQUENCE</scope>
</reference>
<feature type="compositionally biased region" description="Polar residues" evidence="1">
    <location>
        <begin position="124"/>
        <end position="139"/>
    </location>
</feature>
<dbReference type="Proteomes" id="UP000807115">
    <property type="component" value="Chromosome 10"/>
</dbReference>
<evidence type="ECO:0000313" key="3">
    <source>
        <dbReference type="Proteomes" id="UP000807115"/>
    </source>
</evidence>
<organism evidence="2 3">
    <name type="scientific">Sorghum bicolor</name>
    <name type="common">Sorghum</name>
    <name type="synonym">Sorghum vulgare</name>
    <dbReference type="NCBI Taxonomy" id="4558"/>
    <lineage>
        <taxon>Eukaryota</taxon>
        <taxon>Viridiplantae</taxon>
        <taxon>Streptophyta</taxon>
        <taxon>Embryophyta</taxon>
        <taxon>Tracheophyta</taxon>
        <taxon>Spermatophyta</taxon>
        <taxon>Magnoliopsida</taxon>
        <taxon>Liliopsida</taxon>
        <taxon>Poales</taxon>
        <taxon>Poaceae</taxon>
        <taxon>PACMAD clade</taxon>
        <taxon>Panicoideae</taxon>
        <taxon>Andropogonodae</taxon>
        <taxon>Andropogoneae</taxon>
        <taxon>Sorghinae</taxon>
        <taxon>Sorghum</taxon>
    </lineage>
</organism>
<evidence type="ECO:0000256" key="1">
    <source>
        <dbReference type="SAM" id="MobiDB-lite"/>
    </source>
</evidence>
<gene>
    <name evidence="2" type="ORF">BDA96_10G273000</name>
</gene>
<evidence type="ECO:0000313" key="2">
    <source>
        <dbReference type="EMBL" id="KAG0515377.1"/>
    </source>
</evidence>
<sequence>MSMELFASWSVHRTRKRRESWAQESSMVGAAAAAAADEEDESEALPPPERRTKPKREEVTGSKAARTGTCGQERPGRRRNTRDSDRKVRSSGSAAAGSPRDRASRSVPSARHHRAEVEPGRRSSAATRNEQPSSTSTRPRSWCCDMRRSALYPARLVFDPHPAAAALAARREARQRMARRRRRAAGAMAARRGRRGRAVREIGWRGGAGASAGTITRRAGGGEIVGVGVGMEFDPRLNGLVW</sequence>
<feature type="compositionally biased region" description="Basic and acidic residues" evidence="1">
    <location>
        <begin position="48"/>
        <end position="60"/>
    </location>
</feature>
<accession>A0A921Q721</accession>
<proteinExistence type="predicted"/>
<dbReference type="EMBL" id="CM027689">
    <property type="protein sequence ID" value="KAG0515377.1"/>
    <property type="molecule type" value="Genomic_DNA"/>
</dbReference>
<comment type="caution">
    <text evidence="2">The sequence shown here is derived from an EMBL/GenBank/DDBJ whole genome shotgun (WGS) entry which is preliminary data.</text>
</comment>